<dbReference type="InterPro" id="IPR029025">
    <property type="entry name" value="T3SS_substrate_exporter_C"/>
</dbReference>
<keyword evidence="1" id="KW-0966">Cell projection</keyword>
<protein>
    <submittedName>
        <fullName evidence="1">Flagellar biosynthesis protein</fullName>
    </submittedName>
</protein>
<dbReference type="SUPFAM" id="SSF160544">
    <property type="entry name" value="EscU C-terminal domain-like"/>
    <property type="match status" value="1"/>
</dbReference>
<dbReference type="PANTHER" id="PTHR30531:SF12">
    <property type="entry name" value="FLAGELLAR BIOSYNTHETIC PROTEIN FLHB"/>
    <property type="match status" value="1"/>
</dbReference>
<dbReference type="PANTHER" id="PTHR30531">
    <property type="entry name" value="FLAGELLAR BIOSYNTHETIC PROTEIN FLHB"/>
    <property type="match status" value="1"/>
</dbReference>
<name>A0A4R1QWH2_HYDET</name>
<proteinExistence type="predicted"/>
<keyword evidence="2" id="KW-1185">Reference proteome</keyword>
<dbReference type="InterPro" id="IPR006135">
    <property type="entry name" value="T3SS_substrate_exporter"/>
</dbReference>
<dbReference type="Gene3D" id="3.40.1690.10">
    <property type="entry name" value="secretion proteins EscU"/>
    <property type="match status" value="1"/>
</dbReference>
<evidence type="ECO:0000313" key="2">
    <source>
        <dbReference type="Proteomes" id="UP000295008"/>
    </source>
</evidence>
<reference evidence="1 2" key="1">
    <citation type="submission" date="2019-03" db="EMBL/GenBank/DDBJ databases">
        <title>Genomic Encyclopedia of Type Strains, Phase IV (KMG-IV): sequencing the most valuable type-strain genomes for metagenomic binning, comparative biology and taxonomic classification.</title>
        <authorList>
            <person name="Goeker M."/>
        </authorList>
    </citation>
    <scope>NUCLEOTIDE SEQUENCE [LARGE SCALE GENOMIC DNA]</scope>
    <source>
        <strain evidence="1 2">LX-B</strain>
    </source>
</reference>
<dbReference type="RefSeq" id="WP_132017217.1">
    <property type="nucleotide sequence ID" value="NZ_SLUN01000047.1"/>
</dbReference>
<dbReference type="Proteomes" id="UP000295008">
    <property type="component" value="Unassembled WGS sequence"/>
</dbReference>
<dbReference type="GO" id="GO:0005886">
    <property type="term" value="C:plasma membrane"/>
    <property type="evidence" value="ECO:0007669"/>
    <property type="project" value="TreeGrafter"/>
</dbReference>
<dbReference type="EMBL" id="SLUN01000047">
    <property type="protein sequence ID" value="TCL57135.1"/>
    <property type="molecule type" value="Genomic_DNA"/>
</dbReference>
<keyword evidence="1" id="KW-0282">Flagellum</keyword>
<gene>
    <name evidence="1" type="ORF">EDC14_104739</name>
</gene>
<sequence length="107" mass="12091">MNDLKRKYAAALRYQSDRDQAPVVVAAGRGLIAETIIKLATEAGIPNYVEPGLARILSGMEPRTPIPRETYELVAKILTFIWNMDQKYHVQNDLQRELDSYIGNNNS</sequence>
<dbReference type="OrthoDB" id="5244399at2"/>
<comment type="caution">
    <text evidence="1">The sequence shown here is derived from an EMBL/GenBank/DDBJ whole genome shotgun (WGS) entry which is preliminary data.</text>
</comment>
<dbReference type="AlphaFoldDB" id="A0A4R1QWH2"/>
<dbReference type="Pfam" id="PF01312">
    <property type="entry name" value="Bac_export_2"/>
    <property type="match status" value="1"/>
</dbReference>
<keyword evidence="1" id="KW-0969">Cilium</keyword>
<evidence type="ECO:0000313" key="1">
    <source>
        <dbReference type="EMBL" id="TCL57135.1"/>
    </source>
</evidence>
<accession>A0A4R1QWH2</accession>
<dbReference type="GO" id="GO:0009306">
    <property type="term" value="P:protein secretion"/>
    <property type="evidence" value="ECO:0007669"/>
    <property type="project" value="InterPro"/>
</dbReference>
<organism evidence="1 2">
    <name type="scientific">Hydrogenispora ethanolica</name>
    <dbReference type="NCBI Taxonomy" id="1082276"/>
    <lineage>
        <taxon>Bacteria</taxon>
        <taxon>Bacillati</taxon>
        <taxon>Bacillota</taxon>
        <taxon>Hydrogenispora</taxon>
    </lineage>
</organism>